<sequence length="300" mass="34659">MKKTLLVVLVLASIIFAISYQKDDYSLSLNILFQPTYSVIFNEKDENYFSLGKNYLDIKCQYKNILLGRAYLDLSAKDNTSYDLYLSLKKNKMEFRFGKFKQLLGYEIAQAPQDAHFVTPSLINPLRAPKGARDLGIGFFYNEEKYELNLNLVNGEGRETNKDVNKWKDISFRFLIKPIAKGFIGFNAYFGKVDENEKTTLRIGGELGYEKEPYTFITEALYKKDKDEEDTLGFYGILGYQMGNAQPLLRAELLEKKLGITFGLTFHLIKNVLKILPNVSLYKEDKDYTIKILTQLRGYF</sequence>
<comment type="caution">
    <text evidence="1">The sequence shown here is derived from an EMBL/GenBank/DDBJ whole genome shotgun (WGS) entry which is preliminary data.</text>
</comment>
<dbReference type="EMBL" id="DTHS01000027">
    <property type="protein sequence ID" value="HHR48864.1"/>
    <property type="molecule type" value="Genomic_DNA"/>
</dbReference>
<gene>
    <name evidence="1" type="ORF">ENV79_04380</name>
</gene>
<organism evidence="1">
    <name type="scientific">candidate division WOR-3 bacterium</name>
    <dbReference type="NCBI Taxonomy" id="2052148"/>
    <lineage>
        <taxon>Bacteria</taxon>
        <taxon>Bacteria division WOR-3</taxon>
    </lineage>
</organism>
<reference evidence="1" key="1">
    <citation type="journal article" date="2020" name="mSystems">
        <title>Genome- and Community-Level Interaction Insights into Carbon Utilization and Element Cycling Functions of Hydrothermarchaeota in Hydrothermal Sediment.</title>
        <authorList>
            <person name="Zhou Z."/>
            <person name="Liu Y."/>
            <person name="Xu W."/>
            <person name="Pan J."/>
            <person name="Luo Z.H."/>
            <person name="Li M."/>
        </authorList>
    </citation>
    <scope>NUCLEOTIDE SEQUENCE [LARGE SCALE GENOMIC DNA]</scope>
    <source>
        <strain evidence="1">SpSt-791</strain>
    </source>
</reference>
<dbReference type="InterPro" id="IPR023614">
    <property type="entry name" value="Porin_dom_sf"/>
</dbReference>
<dbReference type="AlphaFoldDB" id="A0A7V5Y0B6"/>
<dbReference type="Gene3D" id="2.40.160.10">
    <property type="entry name" value="Porin"/>
    <property type="match status" value="1"/>
</dbReference>
<evidence type="ECO:0000313" key="1">
    <source>
        <dbReference type="EMBL" id="HHR48864.1"/>
    </source>
</evidence>
<proteinExistence type="predicted"/>
<accession>A0A7V5Y0B6</accession>
<name>A0A7V5Y0B6_UNCW3</name>
<protein>
    <submittedName>
        <fullName evidence="1">Uncharacterized protein</fullName>
    </submittedName>
</protein>